<name>A0A4S2MX47_9PEZI</name>
<proteinExistence type="predicted"/>
<accession>A0A4S2MX47</accession>
<evidence type="ECO:0000313" key="1">
    <source>
        <dbReference type="EMBL" id="TGZ81211.1"/>
    </source>
</evidence>
<gene>
    <name evidence="1" type="ORF">EX30DRAFT_340853</name>
</gene>
<keyword evidence="2" id="KW-1185">Reference proteome</keyword>
<organism evidence="1 2">
    <name type="scientific">Ascodesmis nigricans</name>
    <dbReference type="NCBI Taxonomy" id="341454"/>
    <lineage>
        <taxon>Eukaryota</taxon>
        <taxon>Fungi</taxon>
        <taxon>Dikarya</taxon>
        <taxon>Ascomycota</taxon>
        <taxon>Pezizomycotina</taxon>
        <taxon>Pezizomycetes</taxon>
        <taxon>Pezizales</taxon>
        <taxon>Ascodesmidaceae</taxon>
        <taxon>Ascodesmis</taxon>
    </lineage>
</organism>
<reference evidence="1 2" key="1">
    <citation type="submission" date="2019-04" db="EMBL/GenBank/DDBJ databases">
        <title>Comparative genomics and transcriptomics to analyze fruiting body development in filamentous ascomycetes.</title>
        <authorList>
            <consortium name="DOE Joint Genome Institute"/>
            <person name="Lutkenhaus R."/>
            <person name="Traeger S."/>
            <person name="Breuer J."/>
            <person name="Kuo A."/>
            <person name="Lipzen A."/>
            <person name="Pangilinan J."/>
            <person name="Dilworth D."/>
            <person name="Sandor L."/>
            <person name="Poggeler S."/>
            <person name="Barry K."/>
            <person name="Grigoriev I.V."/>
            <person name="Nowrousian M."/>
        </authorList>
    </citation>
    <scope>NUCLEOTIDE SEQUENCE [LARGE SCALE GENOMIC DNA]</scope>
    <source>
        <strain evidence="1 2">CBS 389.68</strain>
    </source>
</reference>
<sequence>MDCGGDADSRCGWGWDTENSMMMEVGIYAGVRDGRRYGTVSPGREQLFDVIWGVNTSLFVEFDSDLDLRRRIDVKHNSNARGRILLSKGCINGTAYPRPEETSGTLYSLSPLLWCYTVYSCGQRRAVWRYSCYGGLRLITPGEEGEGSS</sequence>
<dbReference type="Proteomes" id="UP000298138">
    <property type="component" value="Unassembled WGS sequence"/>
</dbReference>
<dbReference type="InParanoid" id="A0A4S2MX47"/>
<protein>
    <submittedName>
        <fullName evidence="1">Uncharacterized protein</fullName>
    </submittedName>
</protein>
<dbReference type="AlphaFoldDB" id="A0A4S2MX47"/>
<dbReference type="EMBL" id="ML220120">
    <property type="protein sequence ID" value="TGZ81211.1"/>
    <property type="molecule type" value="Genomic_DNA"/>
</dbReference>
<evidence type="ECO:0000313" key="2">
    <source>
        <dbReference type="Proteomes" id="UP000298138"/>
    </source>
</evidence>